<proteinExistence type="predicted"/>
<evidence type="ECO:0000313" key="1">
    <source>
        <dbReference type="EMBL" id="KAJ9593711.1"/>
    </source>
</evidence>
<comment type="caution">
    <text evidence="1">The sequence shown here is derived from an EMBL/GenBank/DDBJ whole genome shotgun (WGS) entry which is preliminary data.</text>
</comment>
<feature type="non-terminal residue" evidence="1">
    <location>
        <position position="1"/>
    </location>
</feature>
<organism evidence="1 2">
    <name type="scientific">Diploptera punctata</name>
    <name type="common">Pacific beetle cockroach</name>
    <dbReference type="NCBI Taxonomy" id="6984"/>
    <lineage>
        <taxon>Eukaryota</taxon>
        <taxon>Metazoa</taxon>
        <taxon>Ecdysozoa</taxon>
        <taxon>Arthropoda</taxon>
        <taxon>Hexapoda</taxon>
        <taxon>Insecta</taxon>
        <taxon>Pterygota</taxon>
        <taxon>Neoptera</taxon>
        <taxon>Polyneoptera</taxon>
        <taxon>Dictyoptera</taxon>
        <taxon>Blattodea</taxon>
        <taxon>Blaberoidea</taxon>
        <taxon>Blaberidae</taxon>
        <taxon>Diplopterinae</taxon>
        <taxon>Diploptera</taxon>
    </lineage>
</organism>
<keyword evidence="2" id="KW-1185">Reference proteome</keyword>
<dbReference type="AlphaFoldDB" id="A0AAD8EKM5"/>
<accession>A0AAD8EKM5</accession>
<name>A0AAD8EKM5_DIPPU</name>
<dbReference type="EMBL" id="JASPKZ010003413">
    <property type="protein sequence ID" value="KAJ9593711.1"/>
    <property type="molecule type" value="Genomic_DNA"/>
</dbReference>
<gene>
    <name evidence="1" type="ORF">L9F63_014759</name>
</gene>
<evidence type="ECO:0000313" key="2">
    <source>
        <dbReference type="Proteomes" id="UP001233999"/>
    </source>
</evidence>
<feature type="non-terminal residue" evidence="1">
    <location>
        <position position="81"/>
    </location>
</feature>
<reference evidence="1" key="1">
    <citation type="journal article" date="2023" name="IScience">
        <title>Live-bearing cockroach genome reveals convergent evolutionary mechanisms linked to viviparity in insects and beyond.</title>
        <authorList>
            <person name="Fouks B."/>
            <person name="Harrison M.C."/>
            <person name="Mikhailova A.A."/>
            <person name="Marchal E."/>
            <person name="English S."/>
            <person name="Carruthers M."/>
            <person name="Jennings E.C."/>
            <person name="Chiamaka E.L."/>
            <person name="Frigard R.A."/>
            <person name="Pippel M."/>
            <person name="Attardo G.M."/>
            <person name="Benoit J.B."/>
            <person name="Bornberg-Bauer E."/>
            <person name="Tobe S.S."/>
        </authorList>
    </citation>
    <scope>NUCLEOTIDE SEQUENCE</scope>
    <source>
        <strain evidence="1">Stay&amp;Tobe</strain>
    </source>
</reference>
<reference evidence="1" key="2">
    <citation type="submission" date="2023-05" db="EMBL/GenBank/DDBJ databases">
        <authorList>
            <person name="Fouks B."/>
        </authorList>
    </citation>
    <scope>NUCLEOTIDE SEQUENCE</scope>
    <source>
        <strain evidence="1">Stay&amp;Tobe</strain>
        <tissue evidence="1">Testes</tissue>
    </source>
</reference>
<sequence length="81" mass="9493">HVSIRSAHINTDLTLFLCPLERCYRNECRFFNKTAFKIVEHIVVYLLILRKMEASELVARIVAAAAEIRERPDMLYQSEIL</sequence>
<dbReference type="Proteomes" id="UP001233999">
    <property type="component" value="Unassembled WGS sequence"/>
</dbReference>
<protein>
    <submittedName>
        <fullName evidence="1">Uncharacterized protein</fullName>
    </submittedName>
</protein>